<dbReference type="GO" id="GO:0043495">
    <property type="term" value="F:protein-membrane adaptor activity"/>
    <property type="evidence" value="ECO:0007669"/>
    <property type="project" value="TreeGrafter"/>
</dbReference>
<dbReference type="InterPro" id="IPR012919">
    <property type="entry name" value="SUN_dom"/>
</dbReference>
<name>A0A4Q9L7A8_9MICR</name>
<dbReference type="Gene3D" id="2.60.120.260">
    <property type="entry name" value="Galactose-binding domain-like"/>
    <property type="match status" value="1"/>
</dbReference>
<dbReference type="Proteomes" id="UP000291404">
    <property type="component" value="Unassembled WGS sequence"/>
</dbReference>
<proteinExistence type="predicted"/>
<dbReference type="VEuPathDB" id="MicrosporidiaDB:CWI36_0986p0020"/>
<gene>
    <name evidence="7" type="ORF">CWI36_0986p0020</name>
</gene>
<accession>A0A4Q9L7A8</accession>
<evidence type="ECO:0000259" key="6">
    <source>
        <dbReference type="PROSITE" id="PS51469"/>
    </source>
</evidence>
<feature type="transmembrane region" description="Helical" evidence="5">
    <location>
        <begin position="78"/>
        <end position="98"/>
    </location>
</feature>
<dbReference type="STRING" id="148818.A0A4Q9L7A8"/>
<sequence>MDKRKTLKVIRTPDNSFNLNPDDTLFLETPNIKSKQKKNVKYYDTTDINIQDTFEQDEPNTFLNKCTRIFEKLISTSIFLWNINFVKFFLIFSCAFFFENFLHKKNNFDSEILTEIKKDFLHLQEETTNLSLKLTQILQTPTKPKQPKITQNYALPETGASICYTETSPIYKHWLFRFITGKDPLILLTSNLLPTQCFSFNGTTGKIRINFKKPIKISHFSIFHPNTKNKTSAPKDFEIQTQNTTLHTYKYDITNTQLQTFNLHTQPTTNNIIFHIKNNHGNTKYTSIYRIYIFGENI</sequence>
<evidence type="ECO:0000313" key="8">
    <source>
        <dbReference type="Proteomes" id="UP000291404"/>
    </source>
</evidence>
<dbReference type="PANTHER" id="PTHR12911:SF8">
    <property type="entry name" value="KLAROID PROTEIN-RELATED"/>
    <property type="match status" value="1"/>
</dbReference>
<dbReference type="SUPFAM" id="SSF49785">
    <property type="entry name" value="Galactose-binding domain-like"/>
    <property type="match status" value="1"/>
</dbReference>
<feature type="domain" description="SUN" evidence="6">
    <location>
        <begin position="129"/>
        <end position="298"/>
    </location>
</feature>
<keyword evidence="4 5" id="KW-0472">Membrane</keyword>
<keyword evidence="8" id="KW-1185">Reference proteome</keyword>
<comment type="caution">
    <text evidence="7">The sequence shown here is derived from an EMBL/GenBank/DDBJ whole genome shotgun (WGS) entry which is preliminary data.</text>
</comment>
<comment type="subcellular location">
    <subcellularLocation>
        <location evidence="1">Membrane</location>
    </subcellularLocation>
</comment>
<dbReference type="InterPro" id="IPR008979">
    <property type="entry name" value="Galactose-bd-like_sf"/>
</dbReference>
<dbReference type="VEuPathDB" id="MicrosporidiaDB:CWI39_0657p0010"/>
<evidence type="ECO:0000256" key="3">
    <source>
        <dbReference type="ARBA" id="ARBA00022989"/>
    </source>
</evidence>
<keyword evidence="3 5" id="KW-1133">Transmembrane helix</keyword>
<dbReference type="PANTHER" id="PTHR12911">
    <property type="entry name" value="SAD1/UNC-84-LIKE PROTEIN-RELATED"/>
    <property type="match status" value="1"/>
</dbReference>
<evidence type="ECO:0000256" key="2">
    <source>
        <dbReference type="ARBA" id="ARBA00022692"/>
    </source>
</evidence>
<dbReference type="Pfam" id="PF07738">
    <property type="entry name" value="Sad1_UNC"/>
    <property type="match status" value="1"/>
</dbReference>
<organism evidence="7 8">
    <name type="scientific">Hamiltosporidium magnivora</name>
    <dbReference type="NCBI Taxonomy" id="148818"/>
    <lineage>
        <taxon>Eukaryota</taxon>
        <taxon>Fungi</taxon>
        <taxon>Fungi incertae sedis</taxon>
        <taxon>Microsporidia</taxon>
        <taxon>Dubosqiidae</taxon>
        <taxon>Hamiltosporidium</taxon>
    </lineage>
</organism>
<dbReference type="GO" id="GO:0034993">
    <property type="term" value="C:meiotic nuclear membrane microtubule tethering complex"/>
    <property type="evidence" value="ECO:0007669"/>
    <property type="project" value="TreeGrafter"/>
</dbReference>
<protein>
    <submittedName>
        <fullName evidence="7">Spindle pole body-associated protein Sad1</fullName>
    </submittedName>
</protein>
<evidence type="ECO:0000313" key="7">
    <source>
        <dbReference type="EMBL" id="TBU03105.1"/>
    </source>
</evidence>
<evidence type="ECO:0000256" key="4">
    <source>
        <dbReference type="ARBA" id="ARBA00023136"/>
    </source>
</evidence>
<dbReference type="EMBL" id="PITI01000986">
    <property type="protein sequence ID" value="TBU03105.1"/>
    <property type="molecule type" value="Genomic_DNA"/>
</dbReference>
<dbReference type="PROSITE" id="PS51469">
    <property type="entry name" value="SUN"/>
    <property type="match status" value="1"/>
</dbReference>
<keyword evidence="2 5" id="KW-0812">Transmembrane</keyword>
<evidence type="ECO:0000256" key="5">
    <source>
        <dbReference type="SAM" id="Phobius"/>
    </source>
</evidence>
<dbReference type="InterPro" id="IPR045119">
    <property type="entry name" value="SUN1-5"/>
</dbReference>
<reference evidence="7 8" key="1">
    <citation type="submission" date="2017-12" db="EMBL/GenBank/DDBJ databases">
        <authorList>
            <person name="Pombert J.-F."/>
            <person name="Haag K.L."/>
            <person name="Ebert D."/>
        </authorList>
    </citation>
    <scope>NUCLEOTIDE SEQUENCE [LARGE SCALE GENOMIC DNA]</scope>
    <source>
        <strain evidence="7">BE-OM-2</strain>
    </source>
</reference>
<evidence type="ECO:0000256" key="1">
    <source>
        <dbReference type="ARBA" id="ARBA00004370"/>
    </source>
</evidence>
<dbReference type="AlphaFoldDB" id="A0A4Q9L7A8"/>